<organism evidence="3 4">
    <name type="scientific">Blastochloris viridis</name>
    <name type="common">Rhodopseudomonas viridis</name>
    <dbReference type="NCBI Taxonomy" id="1079"/>
    <lineage>
        <taxon>Bacteria</taxon>
        <taxon>Pseudomonadati</taxon>
        <taxon>Pseudomonadota</taxon>
        <taxon>Alphaproteobacteria</taxon>
        <taxon>Hyphomicrobiales</taxon>
        <taxon>Blastochloridaceae</taxon>
        <taxon>Blastochloris</taxon>
    </lineage>
</organism>
<dbReference type="Proteomes" id="UP000065734">
    <property type="component" value="Chromosome I"/>
</dbReference>
<name>A0A0H5B8M0_BLAVI</name>
<evidence type="ECO:0000313" key="4">
    <source>
        <dbReference type="Proteomes" id="UP000065734"/>
    </source>
</evidence>
<evidence type="ECO:0000259" key="1">
    <source>
        <dbReference type="Pfam" id="PF10056"/>
    </source>
</evidence>
<dbReference type="AlphaFoldDB" id="A0A0H5B8M0"/>
<protein>
    <recommendedName>
        <fullName evidence="1">DUF2293 domain-containing protein</fullName>
    </recommendedName>
</protein>
<dbReference type="InterPro" id="IPR018744">
    <property type="entry name" value="DUF2293"/>
</dbReference>
<sequence>MTAGTKRQRTLRKALRELLPLVPLADAEAIFQRALSAPGLRGLPPTIAVWLAATSHIRHRYTDYDALLADGYDRDAARYFVADPTNETLTTWGATRLVDPLDEDGAD</sequence>
<keyword evidence="4" id="KW-1185">Reference proteome</keyword>
<dbReference type="STRING" id="1079.BVIR_379"/>
<dbReference type="PIRSF" id="PIRSF036238">
    <property type="entry name" value="UCP036238"/>
    <property type="match status" value="1"/>
</dbReference>
<dbReference type="InterPro" id="IPR017044">
    <property type="entry name" value="UCP036238"/>
</dbReference>
<dbReference type="Pfam" id="PF10056">
    <property type="entry name" value="DUF2293"/>
    <property type="match status" value="1"/>
</dbReference>
<reference evidence="3" key="2">
    <citation type="submission" date="2015-11" db="EMBL/GenBank/DDBJ databases">
        <authorList>
            <person name="Zhang Y."/>
            <person name="Guo Z."/>
        </authorList>
    </citation>
    <scope>NUCLEOTIDE SEQUENCE</scope>
    <source>
        <strain evidence="3">1</strain>
    </source>
</reference>
<evidence type="ECO:0000313" key="2">
    <source>
        <dbReference type="EMBL" id="BAR98557.1"/>
    </source>
</evidence>
<dbReference type="OrthoDB" id="1159372at2"/>
<dbReference type="KEGG" id="bvr:BVIR_379"/>
<reference evidence="4" key="3">
    <citation type="journal article" date="2016" name="Genome Announc.">
        <title>Revised genome sequence of the purple photosynthetic bacterium Blastochloris viridis.</title>
        <authorList>
            <person name="Liu L.N."/>
            <person name="Faulkner M."/>
            <person name="Liu X."/>
            <person name="Huang F."/>
            <person name="Darby A.C."/>
            <person name="Hall N."/>
        </authorList>
    </citation>
    <scope>NUCLEOTIDE SEQUENCE [LARGE SCALE GENOMIC DNA]</scope>
    <source>
        <strain evidence="4">ATCC 19567 / DSM 133 / F</strain>
    </source>
</reference>
<dbReference type="PATRIC" id="fig|1079.6.peg.379"/>
<dbReference type="RefSeq" id="WP_055036182.1">
    <property type="nucleotide sequence ID" value="NZ_AP014854.2"/>
</dbReference>
<gene>
    <name evidence="2" type="ORF">BV133_964</name>
    <name evidence="3" type="ORF">BVIRIDIS_31460</name>
</gene>
<evidence type="ECO:0000313" key="3">
    <source>
        <dbReference type="EMBL" id="CUU44099.1"/>
    </source>
</evidence>
<dbReference type="EMBL" id="LN907867">
    <property type="protein sequence ID" value="CUU44099.1"/>
    <property type="molecule type" value="Genomic_DNA"/>
</dbReference>
<dbReference type="EMBL" id="AP014854">
    <property type="protein sequence ID" value="BAR98557.1"/>
    <property type="molecule type" value="Genomic_DNA"/>
</dbReference>
<reference evidence="2" key="1">
    <citation type="journal article" date="2015" name="Genome Announc.">
        <title>Complete Genome Sequence of the Bacteriochlorophyll b-Producing Photosynthetic Bacterium Blastochloris viridis.</title>
        <authorList>
            <person name="Tsukatani Y."/>
            <person name="Hirose Y."/>
            <person name="Harada J."/>
            <person name="Misawa N."/>
            <person name="Mori K."/>
            <person name="Inoue K."/>
            <person name="Tamiaki H."/>
        </authorList>
    </citation>
    <scope>NUCLEOTIDE SEQUENCE [LARGE SCALE GENOMIC DNA]</scope>
    <source>
        <strain evidence="2">DSM 133</strain>
    </source>
</reference>
<accession>A0A0H5B8M0</accession>
<proteinExistence type="predicted"/>
<feature type="domain" description="DUF2293" evidence="1">
    <location>
        <begin position="14"/>
        <end position="93"/>
    </location>
</feature>